<accession>A0AA39UY75</accession>
<protein>
    <submittedName>
        <fullName evidence="1">Uncharacterized protein</fullName>
    </submittedName>
</protein>
<name>A0AA39UY75_9LECA</name>
<keyword evidence="2" id="KW-1185">Reference proteome</keyword>
<sequence length="258" mass="29437">MSPPTLSSLPTEIKCQIMEACDTLGTVLALAQTESLFQQTWRLHAKSICQHVLPRSLDCYEYGQTLVDIQLSVLIAEKPQRHETDSLHRFKRMIANSYAAANVCELFSRTLSKGGPILGPNQIRRPGKPKLTTTERARLMQTYYVTRIFLAGLDVVHWNSCGQSWANDCVRSISPRELWRVRELMSWFEMLNNNGLRYLQLDSSLDLGFAAFRKSFQKSFRSTGNRDPYAPGTVHYNGISSFFDECQHYLESLTDTIT</sequence>
<dbReference type="AlphaFoldDB" id="A0AA39UY75"/>
<organism evidence="1 2">
    <name type="scientific">Cladonia borealis</name>
    <dbReference type="NCBI Taxonomy" id="184061"/>
    <lineage>
        <taxon>Eukaryota</taxon>
        <taxon>Fungi</taxon>
        <taxon>Dikarya</taxon>
        <taxon>Ascomycota</taxon>
        <taxon>Pezizomycotina</taxon>
        <taxon>Lecanoromycetes</taxon>
        <taxon>OSLEUM clade</taxon>
        <taxon>Lecanoromycetidae</taxon>
        <taxon>Lecanorales</taxon>
        <taxon>Lecanorineae</taxon>
        <taxon>Cladoniaceae</taxon>
        <taxon>Cladonia</taxon>
    </lineage>
</organism>
<proteinExistence type="predicted"/>
<comment type="caution">
    <text evidence="1">The sequence shown here is derived from an EMBL/GenBank/DDBJ whole genome shotgun (WGS) entry which is preliminary data.</text>
</comment>
<reference evidence="1" key="1">
    <citation type="submission" date="2023-03" db="EMBL/GenBank/DDBJ databases">
        <title>Complete genome of Cladonia borealis.</title>
        <authorList>
            <person name="Park H."/>
        </authorList>
    </citation>
    <scope>NUCLEOTIDE SEQUENCE</scope>
    <source>
        <strain evidence="1">ANT050790</strain>
    </source>
</reference>
<dbReference type="EMBL" id="JAFEKC020000020">
    <property type="protein sequence ID" value="KAK0508453.1"/>
    <property type="molecule type" value="Genomic_DNA"/>
</dbReference>
<evidence type="ECO:0000313" key="2">
    <source>
        <dbReference type="Proteomes" id="UP001166286"/>
    </source>
</evidence>
<dbReference type="Proteomes" id="UP001166286">
    <property type="component" value="Unassembled WGS sequence"/>
</dbReference>
<gene>
    <name evidence="1" type="ORF">JMJ35_008729</name>
</gene>
<evidence type="ECO:0000313" key="1">
    <source>
        <dbReference type="EMBL" id="KAK0508453.1"/>
    </source>
</evidence>